<dbReference type="GeneID" id="85385992"/>
<name>A0AAD8XFL1_GLOAC</name>
<dbReference type="AlphaFoldDB" id="A0AAD8XFL1"/>
<proteinExistence type="predicted"/>
<evidence type="ECO:0000313" key="2">
    <source>
        <dbReference type="EMBL" id="KAK1725999.1"/>
    </source>
</evidence>
<feature type="region of interest" description="Disordered" evidence="1">
    <location>
        <begin position="65"/>
        <end position="86"/>
    </location>
</feature>
<evidence type="ECO:0000256" key="1">
    <source>
        <dbReference type="SAM" id="MobiDB-lite"/>
    </source>
</evidence>
<dbReference type="Proteomes" id="UP001244207">
    <property type="component" value="Unassembled WGS sequence"/>
</dbReference>
<dbReference type="RefSeq" id="XP_060366054.1">
    <property type="nucleotide sequence ID" value="XM_060502093.1"/>
</dbReference>
<reference evidence="2" key="1">
    <citation type="submission" date="2021-12" db="EMBL/GenBank/DDBJ databases">
        <title>Comparative genomics, transcriptomics and evolutionary studies reveal genomic signatures of adaptation to plant cell wall in hemibiotrophic fungi.</title>
        <authorList>
            <consortium name="DOE Joint Genome Institute"/>
            <person name="Baroncelli R."/>
            <person name="Diaz J.F."/>
            <person name="Benocci T."/>
            <person name="Peng M."/>
            <person name="Battaglia E."/>
            <person name="Haridas S."/>
            <person name="Andreopoulos W."/>
            <person name="Labutti K."/>
            <person name="Pangilinan J."/>
            <person name="Floch G.L."/>
            <person name="Makela M.R."/>
            <person name="Henrissat B."/>
            <person name="Grigoriev I.V."/>
            <person name="Crouch J.A."/>
            <person name="De Vries R.P."/>
            <person name="Sukno S.A."/>
            <person name="Thon M.R."/>
        </authorList>
    </citation>
    <scope>NUCLEOTIDE SEQUENCE</scope>
    <source>
        <strain evidence="2">CBS 112980</strain>
    </source>
</reference>
<organism evidence="2 3">
    <name type="scientific">Glomerella acutata</name>
    <name type="common">Colletotrichum acutatum</name>
    <dbReference type="NCBI Taxonomy" id="27357"/>
    <lineage>
        <taxon>Eukaryota</taxon>
        <taxon>Fungi</taxon>
        <taxon>Dikarya</taxon>
        <taxon>Ascomycota</taxon>
        <taxon>Pezizomycotina</taxon>
        <taxon>Sordariomycetes</taxon>
        <taxon>Hypocreomycetidae</taxon>
        <taxon>Glomerellales</taxon>
        <taxon>Glomerellaceae</taxon>
        <taxon>Colletotrichum</taxon>
        <taxon>Colletotrichum acutatum species complex</taxon>
    </lineage>
</organism>
<accession>A0AAD8XFL1</accession>
<dbReference type="EMBL" id="JAHMHS010000036">
    <property type="protein sequence ID" value="KAK1725999.1"/>
    <property type="molecule type" value="Genomic_DNA"/>
</dbReference>
<evidence type="ECO:0000313" key="3">
    <source>
        <dbReference type="Proteomes" id="UP001244207"/>
    </source>
</evidence>
<keyword evidence="3" id="KW-1185">Reference proteome</keyword>
<protein>
    <submittedName>
        <fullName evidence="2">Uncharacterized protein</fullName>
    </submittedName>
</protein>
<comment type="caution">
    <text evidence="2">The sequence shown here is derived from an EMBL/GenBank/DDBJ whole genome shotgun (WGS) entry which is preliminary data.</text>
</comment>
<sequence>MQIPTLGFRGAHCFESISLTMTKPRSFAPPPGTILKVSISRPIHGNIPYISREIVVLDDNSPNARMYDPSSIEKGGGTAPMMARAE</sequence>
<gene>
    <name evidence="2" type="ORF">BDZ83DRAFT_275556</name>
</gene>